<dbReference type="RefSeq" id="WP_378206058.1">
    <property type="nucleotide sequence ID" value="NZ_JBHMBK010000054.1"/>
</dbReference>
<evidence type="ECO:0000313" key="3">
    <source>
        <dbReference type="Proteomes" id="UP001589535"/>
    </source>
</evidence>
<evidence type="ECO:0008006" key="4">
    <source>
        <dbReference type="Google" id="ProtNLM"/>
    </source>
</evidence>
<feature type="transmembrane region" description="Helical" evidence="1">
    <location>
        <begin position="56"/>
        <end position="73"/>
    </location>
</feature>
<accession>A0ABV5UGJ0</accession>
<keyword evidence="1" id="KW-0812">Transmembrane</keyword>
<keyword evidence="3" id="KW-1185">Reference proteome</keyword>
<reference evidence="2 3" key="1">
    <citation type="submission" date="2024-09" db="EMBL/GenBank/DDBJ databases">
        <authorList>
            <person name="Sun Q."/>
            <person name="Mori K."/>
        </authorList>
    </citation>
    <scope>NUCLEOTIDE SEQUENCE [LARGE SCALE GENOMIC DNA]</scope>
    <source>
        <strain evidence="2 3">JCM 13852</strain>
    </source>
</reference>
<feature type="transmembrane region" description="Helical" evidence="1">
    <location>
        <begin position="94"/>
        <end position="118"/>
    </location>
</feature>
<keyword evidence="1" id="KW-1133">Transmembrane helix</keyword>
<dbReference type="EMBL" id="JBHMBK010000054">
    <property type="protein sequence ID" value="MFB9690524.1"/>
    <property type="molecule type" value="Genomic_DNA"/>
</dbReference>
<sequence>MPSPNAQESLDTIHRLGRRTVDEYVDHTFARRYLLLSASAVFVVFASFDLPAPWDRLVLSAGLGIAVLAALLAHRDARVRRRLAGAELGWSLAAAAGFLVLCVAFQVAAAVLAVTAGLPAHHTLGAAATALTMVALVSPLRAGFRAVVRGR</sequence>
<name>A0ABV5UGJ0_9PSEU</name>
<feature type="transmembrane region" description="Helical" evidence="1">
    <location>
        <begin position="124"/>
        <end position="144"/>
    </location>
</feature>
<comment type="caution">
    <text evidence="2">The sequence shown here is derived from an EMBL/GenBank/DDBJ whole genome shotgun (WGS) entry which is preliminary data.</text>
</comment>
<protein>
    <recommendedName>
        <fullName evidence="4">Integral membrane protein</fullName>
    </recommendedName>
</protein>
<organism evidence="2 3">
    <name type="scientific">Amycolatopsis plumensis</name>
    <dbReference type="NCBI Taxonomy" id="236508"/>
    <lineage>
        <taxon>Bacteria</taxon>
        <taxon>Bacillati</taxon>
        <taxon>Actinomycetota</taxon>
        <taxon>Actinomycetes</taxon>
        <taxon>Pseudonocardiales</taxon>
        <taxon>Pseudonocardiaceae</taxon>
        <taxon>Amycolatopsis</taxon>
    </lineage>
</organism>
<keyword evidence="1" id="KW-0472">Membrane</keyword>
<feature type="transmembrane region" description="Helical" evidence="1">
    <location>
        <begin position="33"/>
        <end position="50"/>
    </location>
</feature>
<evidence type="ECO:0000313" key="2">
    <source>
        <dbReference type="EMBL" id="MFB9690524.1"/>
    </source>
</evidence>
<proteinExistence type="predicted"/>
<gene>
    <name evidence="2" type="ORF">ACFFTO_40670</name>
</gene>
<evidence type="ECO:0000256" key="1">
    <source>
        <dbReference type="SAM" id="Phobius"/>
    </source>
</evidence>
<dbReference type="Proteomes" id="UP001589535">
    <property type="component" value="Unassembled WGS sequence"/>
</dbReference>